<name>A0ABU3WMJ4_9NOCA</name>
<feature type="region of interest" description="Disordered" evidence="2">
    <location>
        <begin position="77"/>
        <end position="124"/>
    </location>
</feature>
<sequence length="124" mass="13555">MREESTSVPATTVKSARKNLKSLVREVNGDTVAVEIVGEQDNAVLISLARYTALREATFLLRSPELMDSLRREAARSLPPIAAGEDPAATDAAATAEPPVTPPAEPKSRGRKKRKKNKKRSRRH</sequence>
<gene>
    <name evidence="3" type="ORF">F8M49_06550</name>
</gene>
<proteinExistence type="inferred from homology"/>
<protein>
    <submittedName>
        <fullName evidence="3">Prevent-host-death family protein</fullName>
    </submittedName>
</protein>
<feature type="compositionally biased region" description="Low complexity" evidence="2">
    <location>
        <begin position="82"/>
        <end position="98"/>
    </location>
</feature>
<dbReference type="Gene3D" id="3.40.1620.10">
    <property type="entry name" value="YefM-like domain"/>
    <property type="match status" value="1"/>
</dbReference>
<dbReference type="InterPro" id="IPR036165">
    <property type="entry name" value="YefM-like_sf"/>
</dbReference>
<evidence type="ECO:0000256" key="1">
    <source>
        <dbReference type="ARBA" id="ARBA00009981"/>
    </source>
</evidence>
<accession>A0ABU3WMJ4</accession>
<comment type="caution">
    <text evidence="3">The sequence shown here is derived from an EMBL/GenBank/DDBJ whole genome shotgun (WGS) entry which is preliminary data.</text>
</comment>
<reference evidence="3 4" key="1">
    <citation type="submission" date="2019-10" db="EMBL/GenBank/DDBJ databases">
        <title>Draft Genome Assembly of Rhodococcus zopfii DSM44189.</title>
        <authorList>
            <person name="Sutton J.M."/>
            <person name="Akob D.M."/>
            <person name="Bushman T.J."/>
        </authorList>
    </citation>
    <scope>NUCLEOTIDE SEQUENCE [LARGE SCALE GENOMIC DNA]</scope>
    <source>
        <strain evidence="3 4">DSM 44189</strain>
    </source>
</reference>
<organism evidence="3 4">
    <name type="scientific">Rhodococcus zopfii</name>
    <dbReference type="NCBI Taxonomy" id="43772"/>
    <lineage>
        <taxon>Bacteria</taxon>
        <taxon>Bacillati</taxon>
        <taxon>Actinomycetota</taxon>
        <taxon>Actinomycetes</taxon>
        <taxon>Mycobacteriales</taxon>
        <taxon>Nocardiaceae</taxon>
        <taxon>Rhodococcus</taxon>
    </lineage>
</organism>
<evidence type="ECO:0000256" key="2">
    <source>
        <dbReference type="SAM" id="MobiDB-lite"/>
    </source>
</evidence>
<evidence type="ECO:0000313" key="3">
    <source>
        <dbReference type="EMBL" id="MDV2475176.1"/>
    </source>
</evidence>
<evidence type="ECO:0000313" key="4">
    <source>
        <dbReference type="Proteomes" id="UP001275440"/>
    </source>
</evidence>
<dbReference type="EMBL" id="WBMO01000001">
    <property type="protein sequence ID" value="MDV2475176.1"/>
    <property type="molecule type" value="Genomic_DNA"/>
</dbReference>
<comment type="similarity">
    <text evidence="1">Belongs to the phD/YefM antitoxin family.</text>
</comment>
<keyword evidence="4" id="KW-1185">Reference proteome</keyword>
<dbReference type="Proteomes" id="UP001275440">
    <property type="component" value="Unassembled WGS sequence"/>
</dbReference>
<dbReference type="SUPFAM" id="SSF143120">
    <property type="entry name" value="YefM-like"/>
    <property type="match status" value="1"/>
</dbReference>
<feature type="compositionally biased region" description="Basic residues" evidence="2">
    <location>
        <begin position="109"/>
        <end position="124"/>
    </location>
</feature>